<dbReference type="PANTHER" id="PTHR23518">
    <property type="entry name" value="C-METHYLTRANSFERASE"/>
    <property type="match status" value="1"/>
</dbReference>
<dbReference type="InterPro" id="IPR020846">
    <property type="entry name" value="MFS_dom"/>
</dbReference>
<feature type="transmembrane region" description="Helical" evidence="5">
    <location>
        <begin position="250"/>
        <end position="274"/>
    </location>
</feature>
<dbReference type="GO" id="GO:0005886">
    <property type="term" value="C:plasma membrane"/>
    <property type="evidence" value="ECO:0007669"/>
    <property type="project" value="UniProtKB-SubCell"/>
</dbReference>
<keyword evidence="4 5" id="KW-0472">Membrane</keyword>
<dbReference type="eggNOG" id="COG0477">
    <property type="taxonomic scope" value="Bacteria"/>
</dbReference>
<evidence type="ECO:0000256" key="4">
    <source>
        <dbReference type="ARBA" id="ARBA00023136"/>
    </source>
</evidence>
<dbReference type="HOGENOM" id="CLU_040020_3_0_11"/>
<gene>
    <name evidence="7" type="ordered locus">Acel_0724</name>
</gene>
<accession>A0LST7</accession>
<dbReference type="InterPro" id="IPR011701">
    <property type="entry name" value="MFS"/>
</dbReference>
<dbReference type="PANTHER" id="PTHR23518:SF2">
    <property type="entry name" value="MAJOR FACILITATOR SUPERFAMILY TRANSPORTER"/>
    <property type="match status" value="1"/>
</dbReference>
<dbReference type="PROSITE" id="PS50850">
    <property type="entry name" value="MFS"/>
    <property type="match status" value="1"/>
</dbReference>
<evidence type="ECO:0000256" key="2">
    <source>
        <dbReference type="ARBA" id="ARBA00022692"/>
    </source>
</evidence>
<name>A0LST7_ACIC1</name>
<feature type="domain" description="Major facilitator superfamily (MFS) profile" evidence="6">
    <location>
        <begin position="14"/>
        <end position="401"/>
    </location>
</feature>
<dbReference type="Proteomes" id="UP000008221">
    <property type="component" value="Chromosome"/>
</dbReference>
<feature type="transmembrane region" description="Helical" evidence="5">
    <location>
        <begin position="215"/>
        <end position="238"/>
    </location>
</feature>
<dbReference type="Pfam" id="PF07690">
    <property type="entry name" value="MFS_1"/>
    <property type="match status" value="1"/>
</dbReference>
<dbReference type="EMBL" id="CP000481">
    <property type="protein sequence ID" value="ABK52497.1"/>
    <property type="molecule type" value="Genomic_DNA"/>
</dbReference>
<evidence type="ECO:0000259" key="6">
    <source>
        <dbReference type="PROSITE" id="PS50850"/>
    </source>
</evidence>
<sequence>MATTVEQQRWLTPGVGSVGAASFFSDAGHEIATAVLPSFLTGVLHGSAAALGLIEGFADALTGVAKLLGGPLANDPARRRRLATGGYLGTALATGLIGAATAVWQVGVLRALAWTSRGIRSPSRDALLASVAPSHAYGRAYGLERAGDNLGAVIGPLLAAGLVAWIGIRHALYVAFLPGILAAVAIGVAAREASARDSVRRERPRFAWRALHEAGVIRALLPIALFEFGNVATTLLILRATHVLTGHGETATAAASLAILIYAAHNAFGSVVALAAGRWVDHAGPAPAFAAGGALYVLAYAGFAVGVAAWWWLLAAFILAGAGIGLAETAQSALFAALLPDRLRGSGFGVLGGVQALGDLVATAVVGILYATVSPAVAFGYAAAWMAASVVATGLLNRRRQASR</sequence>
<dbReference type="GO" id="GO:0022857">
    <property type="term" value="F:transmembrane transporter activity"/>
    <property type="evidence" value="ECO:0007669"/>
    <property type="project" value="InterPro"/>
</dbReference>
<evidence type="ECO:0000313" key="7">
    <source>
        <dbReference type="EMBL" id="ABK52497.1"/>
    </source>
</evidence>
<keyword evidence="2 5" id="KW-0812">Transmembrane</keyword>
<reference evidence="7 8" key="1">
    <citation type="journal article" date="2009" name="Genome Res.">
        <title>Complete genome of the cellulolytic thermophile Acidothermus cellulolyticus 11B provides insights into its ecophysiological and evolutionary adaptations.</title>
        <authorList>
            <person name="Barabote R.D."/>
            <person name="Xie G."/>
            <person name="Leu D.H."/>
            <person name="Normand P."/>
            <person name="Necsulea A."/>
            <person name="Daubin V."/>
            <person name="Medigue C."/>
            <person name="Adney W.S."/>
            <person name="Xu X.C."/>
            <person name="Lapidus A."/>
            <person name="Parales R.E."/>
            <person name="Detter C."/>
            <person name="Pujic P."/>
            <person name="Bruce D."/>
            <person name="Lavire C."/>
            <person name="Challacombe J.F."/>
            <person name="Brettin T.S."/>
            <person name="Berry A.M."/>
        </authorList>
    </citation>
    <scope>NUCLEOTIDE SEQUENCE [LARGE SCALE GENOMIC DNA]</scope>
    <source>
        <strain evidence="8">ATCC 43068 / DSM 8971 / 11B</strain>
    </source>
</reference>
<keyword evidence="3 5" id="KW-1133">Transmembrane helix</keyword>
<evidence type="ECO:0000256" key="1">
    <source>
        <dbReference type="ARBA" id="ARBA00004651"/>
    </source>
</evidence>
<feature type="transmembrane region" description="Helical" evidence="5">
    <location>
        <begin position="174"/>
        <end position="194"/>
    </location>
</feature>
<organism evidence="7 8">
    <name type="scientific">Acidothermus cellulolyticus (strain ATCC 43068 / DSM 8971 / 11B)</name>
    <dbReference type="NCBI Taxonomy" id="351607"/>
    <lineage>
        <taxon>Bacteria</taxon>
        <taxon>Bacillati</taxon>
        <taxon>Actinomycetota</taxon>
        <taxon>Actinomycetes</taxon>
        <taxon>Acidothermales</taxon>
        <taxon>Acidothermaceae</taxon>
        <taxon>Acidothermus</taxon>
    </lineage>
</organism>
<feature type="transmembrane region" description="Helical" evidence="5">
    <location>
        <begin position="286"/>
        <end position="303"/>
    </location>
</feature>
<feature type="transmembrane region" description="Helical" evidence="5">
    <location>
        <begin position="309"/>
        <end position="327"/>
    </location>
</feature>
<dbReference type="CDD" id="cd17370">
    <property type="entry name" value="MFS_MJ1317_like"/>
    <property type="match status" value="1"/>
</dbReference>
<dbReference type="KEGG" id="ace:Acel_0724"/>
<dbReference type="SUPFAM" id="SSF103473">
    <property type="entry name" value="MFS general substrate transporter"/>
    <property type="match status" value="1"/>
</dbReference>
<proteinExistence type="predicted"/>
<feature type="transmembrane region" description="Helical" evidence="5">
    <location>
        <begin position="348"/>
        <end position="370"/>
    </location>
</feature>
<evidence type="ECO:0000256" key="3">
    <source>
        <dbReference type="ARBA" id="ARBA00022989"/>
    </source>
</evidence>
<dbReference type="AlphaFoldDB" id="A0LST7"/>
<evidence type="ECO:0000256" key="5">
    <source>
        <dbReference type="SAM" id="Phobius"/>
    </source>
</evidence>
<protein>
    <submittedName>
        <fullName evidence="7">Major facilitator superfamily MFS_1</fullName>
    </submittedName>
</protein>
<comment type="subcellular location">
    <subcellularLocation>
        <location evidence="1">Cell membrane</location>
        <topology evidence="1">Multi-pass membrane protein</topology>
    </subcellularLocation>
</comment>
<dbReference type="InParanoid" id="A0LST7"/>
<dbReference type="STRING" id="351607.Acel_0724"/>
<evidence type="ECO:0000313" key="8">
    <source>
        <dbReference type="Proteomes" id="UP000008221"/>
    </source>
</evidence>
<dbReference type="Gene3D" id="1.20.1250.20">
    <property type="entry name" value="MFS general substrate transporter like domains"/>
    <property type="match status" value="1"/>
</dbReference>
<keyword evidence="8" id="KW-1185">Reference proteome</keyword>
<feature type="transmembrane region" description="Helical" evidence="5">
    <location>
        <begin position="149"/>
        <end position="168"/>
    </location>
</feature>
<dbReference type="InterPro" id="IPR036259">
    <property type="entry name" value="MFS_trans_sf"/>
</dbReference>
<feature type="transmembrane region" description="Helical" evidence="5">
    <location>
        <begin position="376"/>
        <end position="396"/>
    </location>
</feature>
<dbReference type="RefSeq" id="WP_011719560.1">
    <property type="nucleotide sequence ID" value="NC_008578.1"/>
</dbReference>